<protein>
    <submittedName>
        <fullName evidence="2">Uncharacterized protein</fullName>
    </submittedName>
</protein>
<dbReference type="RefSeq" id="XP_014180567.1">
    <property type="nucleotide sequence ID" value="XM_014325092.1"/>
</dbReference>
<evidence type="ECO:0000256" key="1">
    <source>
        <dbReference type="SAM" id="MobiDB-lite"/>
    </source>
</evidence>
<dbReference type="VEuPathDB" id="FungiDB:A1Q1_02147"/>
<proteinExistence type="predicted"/>
<feature type="region of interest" description="Disordered" evidence="1">
    <location>
        <begin position="114"/>
        <end position="133"/>
    </location>
</feature>
<dbReference type="HOGENOM" id="CLU_1262314_0_0_1"/>
<reference evidence="2 3" key="1">
    <citation type="journal article" date="2012" name="Eukaryot. Cell">
        <title>Draft genome sequence of CBS 2479, the standard type strain of Trichosporon asahii.</title>
        <authorList>
            <person name="Yang R.Y."/>
            <person name="Li H.T."/>
            <person name="Zhu H."/>
            <person name="Zhou G.P."/>
            <person name="Wang M."/>
            <person name="Wang L."/>
        </authorList>
    </citation>
    <scope>NUCLEOTIDE SEQUENCE [LARGE SCALE GENOMIC DNA]</scope>
    <source>
        <strain evidence="3">ATCC 90039 / CBS 2479 / JCM 2466 / KCTC 7840 / NCYC 2677 / UAMH 7654</strain>
    </source>
</reference>
<gene>
    <name evidence="2" type="ORF">A1Q1_02147</name>
</gene>
<feature type="compositionally biased region" description="Polar residues" evidence="1">
    <location>
        <begin position="120"/>
        <end position="132"/>
    </location>
</feature>
<dbReference type="Proteomes" id="UP000002748">
    <property type="component" value="Unassembled WGS sequence"/>
</dbReference>
<name>J6F0X3_TRIAS</name>
<feature type="region of interest" description="Disordered" evidence="1">
    <location>
        <begin position="142"/>
        <end position="192"/>
    </location>
</feature>
<evidence type="ECO:0000313" key="3">
    <source>
        <dbReference type="Proteomes" id="UP000002748"/>
    </source>
</evidence>
<evidence type="ECO:0000313" key="2">
    <source>
        <dbReference type="EMBL" id="EJT48812.1"/>
    </source>
</evidence>
<dbReference type="GeneID" id="25985661"/>
<comment type="caution">
    <text evidence="2">The sequence shown here is derived from an EMBL/GenBank/DDBJ whole genome shotgun (WGS) entry which is preliminary data.</text>
</comment>
<accession>J6F0X3</accession>
<organism evidence="2 3">
    <name type="scientific">Trichosporon asahii var. asahii (strain ATCC 90039 / CBS 2479 / JCM 2466 / KCTC 7840 / NBRC 103889/ NCYC 2677 / UAMH 7654)</name>
    <name type="common">Yeast</name>
    <dbReference type="NCBI Taxonomy" id="1186058"/>
    <lineage>
        <taxon>Eukaryota</taxon>
        <taxon>Fungi</taxon>
        <taxon>Dikarya</taxon>
        <taxon>Basidiomycota</taxon>
        <taxon>Agaricomycotina</taxon>
        <taxon>Tremellomycetes</taxon>
        <taxon>Trichosporonales</taxon>
        <taxon>Trichosporonaceae</taxon>
        <taxon>Trichosporon</taxon>
    </lineage>
</organism>
<sequence length="219" mass="24544">MTRNFAAKRKRVRDEYEALIDECRAAMDKTWEAKEAKYTSKTEDPFEDIRVSGLRFDALFEDVTERNQRIEKLRHEMNCKLNKISEVGARMLLTPDMAEHRAKGDAFSVDVGERLKSKPSRGQPTSPLSPTNVAERRGFFSTDEIEHPQPLTPPISPTATMMPAVPASAPTSTLSELRNGETPPREPSSRPVLKTKFLSVLELLTKQQTVSKALAAESS</sequence>
<dbReference type="KEGG" id="tasa:A1Q1_02147"/>
<dbReference type="EMBL" id="ALBS01000190">
    <property type="protein sequence ID" value="EJT48812.1"/>
    <property type="molecule type" value="Genomic_DNA"/>
</dbReference>
<dbReference type="AlphaFoldDB" id="J6F0X3"/>